<proteinExistence type="predicted"/>
<dbReference type="EMBL" id="AABL01001844">
    <property type="protein sequence ID" value="EAA17771.1"/>
    <property type="molecule type" value="Genomic_DNA"/>
</dbReference>
<dbReference type="Proteomes" id="UP000008553">
    <property type="component" value="Unassembled WGS sequence"/>
</dbReference>
<protein>
    <submittedName>
        <fullName evidence="2">Uncharacterized protein</fullName>
    </submittedName>
</protein>
<organism evidence="2 3">
    <name type="scientific">Plasmodium yoelii yoelii</name>
    <dbReference type="NCBI Taxonomy" id="73239"/>
    <lineage>
        <taxon>Eukaryota</taxon>
        <taxon>Sar</taxon>
        <taxon>Alveolata</taxon>
        <taxon>Apicomplexa</taxon>
        <taxon>Aconoidasida</taxon>
        <taxon>Haemosporida</taxon>
        <taxon>Plasmodiidae</taxon>
        <taxon>Plasmodium</taxon>
        <taxon>Plasmodium (Vinckeia)</taxon>
    </lineage>
</organism>
<dbReference type="PaxDb" id="73239-Q7RCS3"/>
<keyword evidence="1" id="KW-0472">Membrane</keyword>
<gene>
    <name evidence="2" type="ORF">PY05704</name>
</gene>
<keyword evidence="1" id="KW-1133">Transmembrane helix</keyword>
<name>Q7RCS3_PLAYO</name>
<sequence length="43" mass="5226">MSNPFIYIKCGKIITSHYIFIAIFWLTIYKSPYYILYKAFLKI</sequence>
<evidence type="ECO:0000313" key="2">
    <source>
        <dbReference type="EMBL" id="EAA17771.1"/>
    </source>
</evidence>
<feature type="transmembrane region" description="Helical" evidence="1">
    <location>
        <begin position="6"/>
        <end position="28"/>
    </location>
</feature>
<evidence type="ECO:0000313" key="3">
    <source>
        <dbReference type="Proteomes" id="UP000008553"/>
    </source>
</evidence>
<comment type="caution">
    <text evidence="2">The sequence shown here is derived from an EMBL/GenBank/DDBJ whole genome shotgun (WGS) entry which is preliminary data.</text>
</comment>
<keyword evidence="1" id="KW-0812">Transmembrane</keyword>
<evidence type="ECO:0000256" key="1">
    <source>
        <dbReference type="SAM" id="Phobius"/>
    </source>
</evidence>
<accession>Q7RCS3</accession>
<dbReference type="InParanoid" id="Q7RCS3"/>
<keyword evidence="3" id="KW-1185">Reference proteome</keyword>
<reference evidence="2 3" key="1">
    <citation type="journal article" date="2002" name="Nature">
        <title>Genome sequence and comparative analysis of the model rodent malaria parasite Plasmodium yoelii yoelii.</title>
        <authorList>
            <person name="Carlton J.M."/>
            <person name="Angiuoli S.V."/>
            <person name="Suh B.B."/>
            <person name="Kooij T.W."/>
            <person name="Pertea M."/>
            <person name="Silva J.C."/>
            <person name="Ermolaeva M.D."/>
            <person name="Allen J.E."/>
            <person name="Selengut J.D."/>
            <person name="Koo H.L."/>
            <person name="Peterson J.D."/>
            <person name="Pop M."/>
            <person name="Kosack D.S."/>
            <person name="Shumway M.F."/>
            <person name="Bidwell S.L."/>
            <person name="Shallom S.J."/>
            <person name="van Aken S.E."/>
            <person name="Riedmuller S.B."/>
            <person name="Feldblyum T.V."/>
            <person name="Cho J.K."/>
            <person name="Quackenbush J."/>
            <person name="Sedegah M."/>
            <person name="Shoaibi A."/>
            <person name="Cummings L.M."/>
            <person name="Florens L."/>
            <person name="Yates J.R."/>
            <person name="Raine J.D."/>
            <person name="Sinden R.E."/>
            <person name="Harris M.A."/>
            <person name="Cunningham D.A."/>
            <person name="Preiser P.R."/>
            <person name="Bergman L.W."/>
            <person name="Vaidya A.B."/>
            <person name="van Lin L.H."/>
            <person name="Janse C.J."/>
            <person name="Waters A.P."/>
            <person name="Smith H.O."/>
            <person name="White O.R."/>
            <person name="Salzberg S.L."/>
            <person name="Venter J.C."/>
            <person name="Fraser C.M."/>
            <person name="Hoffman S.L."/>
            <person name="Gardner M.J."/>
            <person name="Carucci D.J."/>
        </authorList>
    </citation>
    <scope>NUCLEOTIDE SEQUENCE [LARGE SCALE GENOMIC DNA]</scope>
    <source>
        <strain evidence="2 3">17XNL</strain>
    </source>
</reference>
<dbReference type="AlphaFoldDB" id="Q7RCS3"/>